<evidence type="ECO:0000256" key="1">
    <source>
        <dbReference type="SAM" id="Phobius"/>
    </source>
</evidence>
<dbReference type="Pfam" id="PF01926">
    <property type="entry name" value="MMR_HSR1"/>
    <property type="match status" value="1"/>
</dbReference>
<dbReference type="SUPFAM" id="SSF52540">
    <property type="entry name" value="P-loop containing nucleoside triphosphate hydrolases"/>
    <property type="match status" value="1"/>
</dbReference>
<dbReference type="GO" id="GO:0002098">
    <property type="term" value="P:tRNA wobble uridine modification"/>
    <property type="evidence" value="ECO:0007669"/>
    <property type="project" value="TreeGrafter"/>
</dbReference>
<keyword evidence="1" id="KW-0812">Transmembrane</keyword>
<keyword evidence="1" id="KW-0472">Membrane</keyword>
<dbReference type="PANTHER" id="PTHR42714:SF2">
    <property type="entry name" value="TRNA MODIFICATION GTPASE GTPBP3, MITOCHONDRIAL"/>
    <property type="match status" value="1"/>
</dbReference>
<proteinExistence type="predicted"/>
<dbReference type="EMBL" id="FQVL01000010">
    <property type="protein sequence ID" value="SHF19372.1"/>
    <property type="molecule type" value="Genomic_DNA"/>
</dbReference>
<dbReference type="OrthoDB" id="9255830at2"/>
<evidence type="ECO:0000313" key="3">
    <source>
        <dbReference type="EMBL" id="SHF19372.1"/>
    </source>
</evidence>
<feature type="transmembrane region" description="Helical" evidence="1">
    <location>
        <begin position="353"/>
        <end position="371"/>
    </location>
</feature>
<feature type="domain" description="G" evidence="2">
    <location>
        <begin position="65"/>
        <end position="183"/>
    </location>
</feature>
<accession>A0A1M4ZNJ5</accession>
<dbReference type="InterPro" id="IPR006073">
    <property type="entry name" value="GTP-bd"/>
</dbReference>
<dbReference type="Gene3D" id="3.40.50.300">
    <property type="entry name" value="P-loop containing nucleotide triphosphate hydrolases"/>
    <property type="match status" value="1"/>
</dbReference>
<name>A0A1M4ZNJ5_9BACL</name>
<feature type="transmembrane region" description="Helical" evidence="1">
    <location>
        <begin position="294"/>
        <end position="317"/>
    </location>
</feature>
<keyword evidence="1" id="KW-1133">Transmembrane helix</keyword>
<keyword evidence="4" id="KW-1185">Reference proteome</keyword>
<dbReference type="RefSeq" id="WP_073155860.1">
    <property type="nucleotide sequence ID" value="NZ_FQVL01000010.1"/>
</dbReference>
<dbReference type="Proteomes" id="UP000184476">
    <property type="component" value="Unassembled WGS sequence"/>
</dbReference>
<dbReference type="GO" id="GO:0030488">
    <property type="term" value="P:tRNA methylation"/>
    <property type="evidence" value="ECO:0007669"/>
    <property type="project" value="TreeGrafter"/>
</dbReference>
<feature type="transmembrane region" description="Helical" evidence="1">
    <location>
        <begin position="323"/>
        <end position="341"/>
    </location>
</feature>
<evidence type="ECO:0000313" key="4">
    <source>
        <dbReference type="Proteomes" id="UP000184476"/>
    </source>
</evidence>
<dbReference type="AlphaFoldDB" id="A0A1M4ZNJ5"/>
<organism evidence="3 4">
    <name type="scientific">Seinonella peptonophila</name>
    <dbReference type="NCBI Taxonomy" id="112248"/>
    <lineage>
        <taxon>Bacteria</taxon>
        <taxon>Bacillati</taxon>
        <taxon>Bacillota</taxon>
        <taxon>Bacilli</taxon>
        <taxon>Bacillales</taxon>
        <taxon>Thermoactinomycetaceae</taxon>
        <taxon>Seinonella</taxon>
    </lineage>
</organism>
<reference evidence="3 4" key="1">
    <citation type="submission" date="2016-11" db="EMBL/GenBank/DDBJ databases">
        <authorList>
            <person name="Jaros S."/>
            <person name="Januszkiewicz K."/>
            <person name="Wedrychowicz H."/>
        </authorList>
    </citation>
    <scope>NUCLEOTIDE SEQUENCE [LARGE SCALE GENOMIC DNA]</scope>
    <source>
        <strain evidence="3 4">DSM 44666</strain>
    </source>
</reference>
<dbReference type="PANTHER" id="PTHR42714">
    <property type="entry name" value="TRNA MODIFICATION GTPASE GTPBP3"/>
    <property type="match status" value="1"/>
</dbReference>
<protein>
    <submittedName>
        <fullName evidence="3">Uncharacterized conserved protein, DUF697 family</fullName>
    </submittedName>
</protein>
<dbReference type="GO" id="GO:0005525">
    <property type="term" value="F:GTP binding"/>
    <property type="evidence" value="ECO:0007669"/>
    <property type="project" value="InterPro"/>
</dbReference>
<dbReference type="GO" id="GO:0005829">
    <property type="term" value="C:cytosol"/>
    <property type="evidence" value="ECO:0007669"/>
    <property type="project" value="TreeGrafter"/>
</dbReference>
<sequence length="436" mass="48964">MISKRELKNRVDRVVDLYQNFDHLLNKLPIELPNGAKGKIKEIIFNNKEINKVINGLKERRPPRFIMIGRTGVGKSSLINAIFGQYVAITSPVKIGTTQHMSYSYESDGEVLFEVIDTRGIAESFTEEKIRTAEEDLKTAIKEFEPDAVLFLSNATERSKMDQDLSFIKNTCKDMGDHIPLVTILTHVDDLYPSRIKEAKEYSNEKIKNIGDSKKQMINLLNDFEINGSVVIPVSSYIEWDQENPQDLERSEREKLNIQFDGRYNIDELLDFLENNIDFNAAIHLMMITRIEKAIGKISALIIKSFASVSAVVAVTPVPFSDIFILLPIQFFLITIISYLSGADTDKDSVKDFLIGIGGAGILGYALRFVAQQGAKMINIVPGVGSTISAGIAYSGTYAIGKAAEAFYIDKKSFPELKNLMKRAKKEGEEIYHKKE</sequence>
<gene>
    <name evidence="3" type="ORF">SAMN05444392_11012</name>
</gene>
<dbReference type="InterPro" id="IPR027417">
    <property type="entry name" value="P-loop_NTPase"/>
</dbReference>
<evidence type="ECO:0000259" key="2">
    <source>
        <dbReference type="Pfam" id="PF01926"/>
    </source>
</evidence>